<dbReference type="InterPro" id="IPR005950">
    <property type="entry name" value="ModA"/>
</dbReference>
<keyword evidence="6" id="KW-1185">Reference proteome</keyword>
<proteinExistence type="inferred from homology"/>
<dbReference type="PANTHER" id="PTHR30632">
    <property type="entry name" value="MOLYBDATE-BINDING PERIPLASMIC PROTEIN"/>
    <property type="match status" value="1"/>
</dbReference>
<dbReference type="SUPFAM" id="SSF53850">
    <property type="entry name" value="Periplasmic binding protein-like II"/>
    <property type="match status" value="1"/>
</dbReference>
<dbReference type="PANTHER" id="PTHR30632:SF14">
    <property type="entry name" value="TUNGSTATE_MOLYBDATE_CHROMATE-BINDING PROTEIN MODA"/>
    <property type="match status" value="1"/>
</dbReference>
<dbReference type="AlphaFoldDB" id="C6HVD9"/>
<keyword evidence="2 4" id="KW-0479">Metal-binding</keyword>
<dbReference type="Gene3D" id="3.40.190.10">
    <property type="entry name" value="Periplasmic binding protein-like II"/>
    <property type="match status" value="2"/>
</dbReference>
<dbReference type="InterPro" id="IPR050682">
    <property type="entry name" value="ModA/WtpA"/>
</dbReference>
<evidence type="ECO:0000313" key="5">
    <source>
        <dbReference type="EMBL" id="EES53513.1"/>
    </source>
</evidence>
<dbReference type="InterPro" id="IPR044084">
    <property type="entry name" value="AvModA-like_subst-bd"/>
</dbReference>
<dbReference type="NCBIfam" id="TIGR01256">
    <property type="entry name" value="modA"/>
    <property type="match status" value="1"/>
</dbReference>
<comment type="similarity">
    <text evidence="1">Belongs to the bacterial solute-binding protein ModA family.</text>
</comment>
<dbReference type="GO" id="GO:0030973">
    <property type="term" value="F:molybdate ion binding"/>
    <property type="evidence" value="ECO:0007669"/>
    <property type="project" value="InterPro"/>
</dbReference>
<evidence type="ECO:0000256" key="3">
    <source>
        <dbReference type="ARBA" id="ARBA00022729"/>
    </source>
</evidence>
<evidence type="ECO:0000256" key="1">
    <source>
        <dbReference type="ARBA" id="ARBA00009175"/>
    </source>
</evidence>
<keyword evidence="4" id="KW-0500">Molybdenum</keyword>
<accession>C6HVD9</accession>
<sequence length="267" mass="28861">MTRRAGVARQNTLMLWAAFVLAIVLAEAPVAQAEEAPLHIAAAADLMPVLPSLARRFTRKTGISVRISWGASGEEAQAIRHGAPYDLFMAADRSFPERLAKKGYLQKASLKVYAKGILVLWVSKKTLDRAHALPGTGVLSSAYVHRIALANPRLAPYGRAAVTCLRSRGLLAPLHKKIVYGNSLAQAAQYLRTGAAQSGFLSESQAMTLGRLVAGDFVALSPHCSPWLPQEMGIVAASKNKKSAKAFEDYLLRKKAQGYLKKHGYQG</sequence>
<dbReference type="Pfam" id="PF13531">
    <property type="entry name" value="SBP_bac_11"/>
    <property type="match status" value="1"/>
</dbReference>
<protein>
    <submittedName>
        <fullName evidence="5">Periplasmic molybdenum ABC transporter</fullName>
    </submittedName>
</protein>
<gene>
    <name evidence="5" type="ORF">UBAL3_78920106</name>
</gene>
<dbReference type="Proteomes" id="UP000009374">
    <property type="component" value="Unassembled WGS sequence"/>
</dbReference>
<dbReference type="CDD" id="cd13539">
    <property type="entry name" value="PBP2_AvModA"/>
    <property type="match status" value="1"/>
</dbReference>
<dbReference type="EMBL" id="GG693862">
    <property type="protein sequence ID" value="EES53513.1"/>
    <property type="molecule type" value="Genomic_DNA"/>
</dbReference>
<evidence type="ECO:0000313" key="6">
    <source>
        <dbReference type="Proteomes" id="UP000009374"/>
    </source>
</evidence>
<reference evidence="5 6" key="1">
    <citation type="journal article" date="2009" name="Appl. Environ. Microbiol.">
        <title>Community genomic and proteomic analyses of chemoautotrophic iron-oxidizing "Leptospirillum rubarum" (Group II) and "Leptospirillum ferrodiazotrophum" (Group III) bacteria in acid mine drainage biofilms.</title>
        <authorList>
            <person name="Goltsman D.S."/>
            <person name="Denef V.J."/>
            <person name="Singer S.W."/>
            <person name="VerBerkmoes N.C."/>
            <person name="Lefsrud M."/>
            <person name="Mueller R.S."/>
            <person name="Dick G.J."/>
            <person name="Sun C.L."/>
            <person name="Wheeler K.E."/>
            <person name="Zemla A."/>
            <person name="Baker B.J."/>
            <person name="Hauser L."/>
            <person name="Land M."/>
            <person name="Shah M.B."/>
            <person name="Thelen M.P."/>
            <person name="Hettich R.L."/>
            <person name="Banfield J.F."/>
        </authorList>
    </citation>
    <scope>NUCLEOTIDE SEQUENCE [LARGE SCALE GENOMIC DNA]</scope>
</reference>
<keyword evidence="3" id="KW-0732">Signal</keyword>
<evidence type="ECO:0000256" key="2">
    <source>
        <dbReference type="ARBA" id="ARBA00022723"/>
    </source>
</evidence>
<dbReference type="GO" id="GO:0015689">
    <property type="term" value="P:molybdate ion transport"/>
    <property type="evidence" value="ECO:0007669"/>
    <property type="project" value="InterPro"/>
</dbReference>
<evidence type="ECO:0000256" key="4">
    <source>
        <dbReference type="PIRSR" id="PIRSR004846-1"/>
    </source>
</evidence>
<organism evidence="5 6">
    <name type="scientific">Leptospirillum ferrodiazotrophum</name>
    <dbReference type="NCBI Taxonomy" id="412449"/>
    <lineage>
        <taxon>Bacteria</taxon>
        <taxon>Pseudomonadati</taxon>
        <taxon>Nitrospirota</taxon>
        <taxon>Nitrospiria</taxon>
        <taxon>Nitrospirales</taxon>
        <taxon>Nitrospiraceae</taxon>
        <taxon>Leptospirillum</taxon>
    </lineage>
</organism>
<feature type="binding site" evidence="4">
    <location>
        <position position="72"/>
    </location>
    <ligand>
        <name>molybdate</name>
        <dbReference type="ChEBI" id="CHEBI:36264"/>
    </ligand>
</feature>
<name>C6HVD9_9BACT</name>
<dbReference type="PIRSF" id="PIRSF004846">
    <property type="entry name" value="ModA"/>
    <property type="match status" value="1"/>
</dbReference>
<dbReference type="GO" id="GO:0046872">
    <property type="term" value="F:metal ion binding"/>
    <property type="evidence" value="ECO:0007669"/>
    <property type="project" value="UniProtKB-KW"/>
</dbReference>